<dbReference type="RefSeq" id="WP_186922051.1">
    <property type="nucleotide sequence ID" value="NZ_JACOFW010000005.1"/>
</dbReference>
<feature type="domain" description="HTH araC/xylS-type" evidence="4">
    <location>
        <begin position="170"/>
        <end position="268"/>
    </location>
</feature>
<keyword evidence="1" id="KW-0805">Transcription regulation</keyword>
<proteinExistence type="predicted"/>
<dbReference type="Gene3D" id="1.10.10.60">
    <property type="entry name" value="Homeodomain-like"/>
    <property type="match status" value="1"/>
</dbReference>
<dbReference type="EMBL" id="JACOFW010000005">
    <property type="protein sequence ID" value="MBC3806962.1"/>
    <property type="molecule type" value="Genomic_DNA"/>
</dbReference>
<comment type="caution">
    <text evidence="5">The sequence shown here is derived from an EMBL/GenBank/DDBJ whole genome shotgun (WGS) entry which is preliminary data.</text>
</comment>
<organism evidence="5 6">
    <name type="scientific">Undibacterium seohonense</name>
    <dbReference type="NCBI Taxonomy" id="1344950"/>
    <lineage>
        <taxon>Bacteria</taxon>
        <taxon>Pseudomonadati</taxon>
        <taxon>Pseudomonadota</taxon>
        <taxon>Betaproteobacteria</taxon>
        <taxon>Burkholderiales</taxon>
        <taxon>Oxalobacteraceae</taxon>
        <taxon>Undibacterium</taxon>
    </lineage>
</organism>
<dbReference type="Proteomes" id="UP000648257">
    <property type="component" value="Unassembled WGS sequence"/>
</dbReference>
<gene>
    <name evidence="5" type="ORF">H8K52_06335</name>
</gene>
<dbReference type="InterPro" id="IPR009057">
    <property type="entry name" value="Homeodomain-like_sf"/>
</dbReference>
<dbReference type="SUPFAM" id="SSF46689">
    <property type="entry name" value="Homeodomain-like"/>
    <property type="match status" value="2"/>
</dbReference>
<name>A0ABR6X217_9BURK</name>
<evidence type="ECO:0000256" key="2">
    <source>
        <dbReference type="ARBA" id="ARBA00023125"/>
    </source>
</evidence>
<evidence type="ECO:0000256" key="1">
    <source>
        <dbReference type="ARBA" id="ARBA00023015"/>
    </source>
</evidence>
<keyword evidence="6" id="KW-1185">Reference proteome</keyword>
<evidence type="ECO:0000313" key="6">
    <source>
        <dbReference type="Proteomes" id="UP000648257"/>
    </source>
</evidence>
<protein>
    <submittedName>
        <fullName evidence="5">Helix-turn-helix transcriptional regulator</fullName>
    </submittedName>
</protein>
<dbReference type="PROSITE" id="PS01124">
    <property type="entry name" value="HTH_ARAC_FAMILY_2"/>
    <property type="match status" value="1"/>
</dbReference>
<accession>A0ABR6X217</accession>
<dbReference type="InterPro" id="IPR050204">
    <property type="entry name" value="AraC_XylS_family_regulators"/>
</dbReference>
<reference evidence="5 6" key="1">
    <citation type="submission" date="2020-08" db="EMBL/GenBank/DDBJ databases">
        <title>Novel species isolated from subtropical streams in China.</title>
        <authorList>
            <person name="Lu H."/>
        </authorList>
    </citation>
    <scope>NUCLEOTIDE SEQUENCE [LARGE SCALE GENOMIC DNA]</scope>
    <source>
        <strain evidence="5 6">KACC 16656</strain>
    </source>
</reference>
<dbReference type="SMART" id="SM00342">
    <property type="entry name" value="HTH_ARAC"/>
    <property type="match status" value="1"/>
</dbReference>
<keyword evidence="2" id="KW-0238">DNA-binding</keyword>
<evidence type="ECO:0000259" key="4">
    <source>
        <dbReference type="PROSITE" id="PS01124"/>
    </source>
</evidence>
<evidence type="ECO:0000313" key="5">
    <source>
        <dbReference type="EMBL" id="MBC3806962.1"/>
    </source>
</evidence>
<dbReference type="PANTHER" id="PTHR46796">
    <property type="entry name" value="HTH-TYPE TRANSCRIPTIONAL ACTIVATOR RHAS-RELATED"/>
    <property type="match status" value="1"/>
</dbReference>
<keyword evidence="3" id="KW-0804">Transcription</keyword>
<dbReference type="InterPro" id="IPR018060">
    <property type="entry name" value="HTH_AraC"/>
</dbReference>
<dbReference type="Pfam" id="PF12833">
    <property type="entry name" value="HTH_18"/>
    <property type="match status" value="1"/>
</dbReference>
<evidence type="ECO:0000256" key="3">
    <source>
        <dbReference type="ARBA" id="ARBA00023163"/>
    </source>
</evidence>
<sequence>MKDKVDKFPAGQYYGTNAFDRRFPRIGLSHLRATVPEHEVKEHSHAGAHMVLATRGRYVTSAAGAQREGPVLVYNPPDVVHRDRFAGEGGCFFAISFDAEESRELYEQVKLPDFALRHHDSLVIKQAFGLLKAASSRDALKLDLEALTLNVLSSINTQIPLSINPPPWLQRAQEMIADLSDQDLGIADIAEAIGVHRVYLARQYLRHLGCTPGDDLRRRRVERATQLMMTSDQTLTDIALNCGFCDQSHLNRAFMQHWGFTPTWFTKQSGLKAGFKYPRLH</sequence>